<gene>
    <name evidence="1" type="ORF">CHX27_11880</name>
</gene>
<dbReference type="EMBL" id="NOXX01000213">
    <property type="protein sequence ID" value="OYQ42520.1"/>
    <property type="molecule type" value="Genomic_DNA"/>
</dbReference>
<evidence type="ECO:0000313" key="2">
    <source>
        <dbReference type="Proteomes" id="UP000216035"/>
    </source>
</evidence>
<proteinExistence type="predicted"/>
<organism evidence="1 2">
    <name type="scientific">Flavobacterium aurantiibacter</name>
    <dbReference type="NCBI Taxonomy" id="2023067"/>
    <lineage>
        <taxon>Bacteria</taxon>
        <taxon>Pseudomonadati</taxon>
        <taxon>Bacteroidota</taxon>
        <taxon>Flavobacteriia</taxon>
        <taxon>Flavobacteriales</taxon>
        <taxon>Flavobacteriaceae</taxon>
        <taxon>Flavobacterium</taxon>
    </lineage>
</organism>
<dbReference type="Proteomes" id="UP000216035">
    <property type="component" value="Unassembled WGS sequence"/>
</dbReference>
<dbReference type="OrthoDB" id="5149792at2"/>
<dbReference type="InterPro" id="IPR000415">
    <property type="entry name" value="Nitroreductase-like"/>
</dbReference>
<accession>A0A255ZPC2</accession>
<dbReference type="Gene3D" id="3.40.109.10">
    <property type="entry name" value="NADH Oxidase"/>
    <property type="match status" value="1"/>
</dbReference>
<reference evidence="1 2" key="1">
    <citation type="submission" date="2017-07" db="EMBL/GenBank/DDBJ databases">
        <title>Flavobacterium cyanobacteriorum sp. nov., isolated from cyanobacterial aggregates in a eutrophic lake.</title>
        <authorList>
            <person name="Cai H."/>
        </authorList>
    </citation>
    <scope>NUCLEOTIDE SEQUENCE [LARGE SCALE GENOMIC DNA]</scope>
    <source>
        <strain evidence="1 2">TH167</strain>
    </source>
</reference>
<sequence length="363" mass="41403">MDRKEFMKAMTALGIISVLPKDILKAQTLNKKPMQKIDSTIQQILAYGIHAPSSHNTQPWKVKIEENKIKAFGDFQRRLPFVDPNNREFLLSISAFIETIDNAAMAIGNRLQIEPFLGLISADKELFSIEMKGNKQSSSIAKLSLIENRFTDRKNYNIGEMSKQDITNLQDLDRENIHFFSSNSPKGKIISDLQIQAFTKQSNDKSKQWELSDWLRFDKDQKEKSGDGLFPEMLGLNGLPKFVWYSFFNKKSANGNSFIKQGIKSAIEQVKHTSGFLVITSNSSENISIYESGRLYQKALLKCTELSIRNHTISQILEEEPMKNDISDNLGIKKPIQFIIRLGYSNQDGYGKHIRRSINSIII</sequence>
<dbReference type="Gene3D" id="3.40.109.30">
    <property type="entry name" value="putative nitroreductase (tm1586), domain 2"/>
    <property type="match status" value="1"/>
</dbReference>
<name>A0A255ZPC2_9FLAO</name>
<protein>
    <recommendedName>
        <fullName evidence="3">Nitroreductase domain-containing protein</fullName>
    </recommendedName>
</protein>
<dbReference type="GO" id="GO:0016491">
    <property type="term" value="F:oxidoreductase activity"/>
    <property type="evidence" value="ECO:0007669"/>
    <property type="project" value="InterPro"/>
</dbReference>
<dbReference type="AlphaFoldDB" id="A0A255ZPC2"/>
<evidence type="ECO:0000313" key="1">
    <source>
        <dbReference type="EMBL" id="OYQ42520.1"/>
    </source>
</evidence>
<comment type="caution">
    <text evidence="1">The sequence shown here is derived from an EMBL/GenBank/DDBJ whole genome shotgun (WGS) entry which is preliminary data.</text>
</comment>
<dbReference type="SUPFAM" id="SSF55469">
    <property type="entry name" value="FMN-dependent nitroreductase-like"/>
    <property type="match status" value="1"/>
</dbReference>
<keyword evidence="2" id="KW-1185">Reference proteome</keyword>
<evidence type="ECO:0008006" key="3">
    <source>
        <dbReference type="Google" id="ProtNLM"/>
    </source>
</evidence>
<dbReference type="RefSeq" id="WP_094486993.1">
    <property type="nucleotide sequence ID" value="NZ_NOXX01000213.1"/>
</dbReference>